<protein>
    <submittedName>
        <fullName evidence="2">Uncharacterized protein</fullName>
    </submittedName>
</protein>
<gene>
    <name evidence="2" type="ORF">OS493_016321</name>
</gene>
<feature type="region of interest" description="Disordered" evidence="1">
    <location>
        <begin position="19"/>
        <end position="44"/>
    </location>
</feature>
<dbReference type="EMBL" id="MU825881">
    <property type="protein sequence ID" value="KAJ7385252.1"/>
    <property type="molecule type" value="Genomic_DNA"/>
</dbReference>
<evidence type="ECO:0000313" key="3">
    <source>
        <dbReference type="Proteomes" id="UP001163046"/>
    </source>
</evidence>
<dbReference type="Proteomes" id="UP001163046">
    <property type="component" value="Unassembled WGS sequence"/>
</dbReference>
<organism evidence="2 3">
    <name type="scientific">Desmophyllum pertusum</name>
    <dbReference type="NCBI Taxonomy" id="174260"/>
    <lineage>
        <taxon>Eukaryota</taxon>
        <taxon>Metazoa</taxon>
        <taxon>Cnidaria</taxon>
        <taxon>Anthozoa</taxon>
        <taxon>Hexacorallia</taxon>
        <taxon>Scleractinia</taxon>
        <taxon>Caryophylliina</taxon>
        <taxon>Caryophylliidae</taxon>
        <taxon>Desmophyllum</taxon>
    </lineage>
</organism>
<dbReference type="OrthoDB" id="6159439at2759"/>
<proteinExistence type="predicted"/>
<keyword evidence="3" id="KW-1185">Reference proteome</keyword>
<evidence type="ECO:0000256" key="1">
    <source>
        <dbReference type="SAM" id="MobiDB-lite"/>
    </source>
</evidence>
<sequence length="331" mass="37649">MEETAKEIAMRDEVHKQWNEASNLETREDRSTFNPSQAPPSYLQQQNPVCPLSYRQSVYRIPMHCLRCRFIHRDFTISAMLRHHILDQCLIRVLRTQHSIKVKNRRAKEKRILEEKLFRETQPEVNMTTVEHESSHAVRDRILPGTSFQPHLVEDVRELDIVTTEVEESGVANNVGGDITTQSLSEAQLQGINIATYLTPGPLPSPSVSRVESADTRTGDKIDENRVFTPLERPAINSSSSLVFEGLPRHLFINNDVSTFCQSSNVENDGKLYHDSSNSLMDVFLPDAIQAQGEEVVISTEEIETIEHCSEKDDLTEEKRSPEPKCVKLCV</sequence>
<reference evidence="2" key="1">
    <citation type="submission" date="2023-01" db="EMBL/GenBank/DDBJ databases">
        <title>Genome assembly of the deep-sea coral Lophelia pertusa.</title>
        <authorList>
            <person name="Herrera S."/>
            <person name="Cordes E."/>
        </authorList>
    </citation>
    <scope>NUCLEOTIDE SEQUENCE</scope>
    <source>
        <strain evidence="2">USNM1676648</strain>
        <tissue evidence="2">Polyp</tissue>
    </source>
</reference>
<comment type="caution">
    <text evidence="2">The sequence shown here is derived from an EMBL/GenBank/DDBJ whole genome shotgun (WGS) entry which is preliminary data.</text>
</comment>
<accession>A0A9W9ZP16</accession>
<dbReference type="AlphaFoldDB" id="A0A9W9ZP16"/>
<name>A0A9W9ZP16_9CNID</name>
<evidence type="ECO:0000313" key="2">
    <source>
        <dbReference type="EMBL" id="KAJ7385252.1"/>
    </source>
</evidence>